<reference evidence="13 14" key="2">
    <citation type="submission" date="2017-09" db="EMBL/GenBank/DDBJ databases">
        <title>Comparative genomics of rhizobia isolated from Phaseolus vulgaris in China.</title>
        <authorList>
            <person name="Tong W."/>
        </authorList>
    </citation>
    <scope>NUCLEOTIDE SEQUENCE [LARGE SCALE GENOMIC DNA]</scope>
    <source>
        <strain evidence="13 14">PCH1</strain>
    </source>
</reference>
<dbReference type="EMBL" id="WISZ01000068">
    <property type="protein sequence ID" value="MQX08197.1"/>
    <property type="molecule type" value="Genomic_DNA"/>
</dbReference>
<dbReference type="InterPro" id="IPR001412">
    <property type="entry name" value="aa-tRNA-synth_I_CS"/>
</dbReference>
<dbReference type="InterPro" id="IPR033911">
    <property type="entry name" value="MetRS_core"/>
</dbReference>
<feature type="short sequence motif" description="'KMSKS' region" evidence="9">
    <location>
        <begin position="302"/>
        <end position="306"/>
    </location>
</feature>
<keyword evidence="5 9" id="KW-0547">Nucleotide-binding</keyword>
<evidence type="ECO:0000256" key="7">
    <source>
        <dbReference type="ARBA" id="ARBA00022917"/>
    </source>
</evidence>
<dbReference type="AlphaFoldDB" id="A0A2A6M485"/>
<feature type="domain" description="Methionyl/Leucyl tRNA synthetase" evidence="10">
    <location>
        <begin position="8"/>
        <end position="365"/>
    </location>
</feature>
<reference evidence="12 15" key="1">
    <citation type="journal article" date="2013" name="Genome Biol.">
        <title>Comparative genomics of the core and accessory genomes of 48 Sinorhizobium strains comprising five genospecies.</title>
        <authorList>
            <person name="Sugawara M."/>
            <person name="Epstein B."/>
            <person name="Badgley B.D."/>
            <person name="Unno T."/>
            <person name="Xu L."/>
            <person name="Reese J."/>
            <person name="Gyaneshwar P."/>
            <person name="Denny R."/>
            <person name="Mudge J."/>
            <person name="Bharti A.K."/>
            <person name="Farmer A.D."/>
            <person name="May G.D."/>
            <person name="Woodward J.E."/>
            <person name="Medigue C."/>
            <person name="Vallenet D."/>
            <person name="Lajus A."/>
            <person name="Rouy Z."/>
            <person name="Martinez-Vaz B."/>
            <person name="Tiffin P."/>
            <person name="Young N.D."/>
            <person name="Sadowsky M.J."/>
        </authorList>
    </citation>
    <scope>NUCLEOTIDE SEQUENCE [LARGE SCALE GENOMIC DNA]</scope>
    <source>
        <strain evidence="12 15">USDA205</strain>
    </source>
</reference>
<dbReference type="Gene3D" id="1.10.730.10">
    <property type="entry name" value="Isoleucyl-tRNA Synthetase, Domain 1"/>
    <property type="match status" value="1"/>
</dbReference>
<gene>
    <name evidence="9" type="primary">metG</name>
    <name evidence="13" type="ORF">CO661_04770</name>
    <name evidence="12" type="ORF">GHK48_07705</name>
</gene>
<dbReference type="GO" id="GO:0006431">
    <property type="term" value="P:methionyl-tRNA aminoacylation"/>
    <property type="evidence" value="ECO:0007669"/>
    <property type="project" value="UniProtKB-UniRule"/>
</dbReference>
<comment type="similarity">
    <text evidence="9">Belongs to the class-I aminoacyl-tRNA synthetase family. MetG type 2B subfamily.</text>
</comment>
<keyword evidence="7 9" id="KW-0648">Protein biosynthesis</keyword>
<dbReference type="RefSeq" id="WP_037433417.1">
    <property type="nucleotide sequence ID" value="NZ_BJNI01000008.1"/>
</dbReference>
<evidence type="ECO:0000313" key="14">
    <source>
        <dbReference type="Proteomes" id="UP000220353"/>
    </source>
</evidence>
<dbReference type="PANTHER" id="PTHR43326:SF1">
    <property type="entry name" value="METHIONINE--TRNA LIGASE, MITOCHONDRIAL"/>
    <property type="match status" value="1"/>
</dbReference>
<dbReference type="HAMAP" id="MF_01228">
    <property type="entry name" value="Met_tRNA_synth_type2"/>
    <property type="match status" value="1"/>
</dbReference>
<keyword evidence="6 9" id="KW-0067">ATP-binding</keyword>
<dbReference type="PRINTS" id="PR01041">
    <property type="entry name" value="TRNASYNTHMET"/>
</dbReference>
<evidence type="ECO:0000313" key="13">
    <source>
        <dbReference type="EMBL" id="PDT49199.1"/>
    </source>
</evidence>
<evidence type="ECO:0000256" key="9">
    <source>
        <dbReference type="HAMAP-Rule" id="MF_01228"/>
    </source>
</evidence>
<dbReference type="NCBIfam" id="TIGR00398">
    <property type="entry name" value="metG"/>
    <property type="match status" value="1"/>
</dbReference>
<evidence type="ECO:0000259" key="11">
    <source>
        <dbReference type="Pfam" id="PF19303"/>
    </source>
</evidence>
<dbReference type="InterPro" id="IPR009080">
    <property type="entry name" value="tRNAsynth_Ia_anticodon-bd"/>
</dbReference>
<name>A0A2A6M485_RHIFR</name>
<comment type="catalytic activity">
    <reaction evidence="9">
        <text>tRNA(Met) + L-methionine + ATP = L-methionyl-tRNA(Met) + AMP + diphosphate</text>
        <dbReference type="Rhea" id="RHEA:13481"/>
        <dbReference type="Rhea" id="RHEA-COMP:9667"/>
        <dbReference type="Rhea" id="RHEA-COMP:9698"/>
        <dbReference type="ChEBI" id="CHEBI:30616"/>
        <dbReference type="ChEBI" id="CHEBI:33019"/>
        <dbReference type="ChEBI" id="CHEBI:57844"/>
        <dbReference type="ChEBI" id="CHEBI:78442"/>
        <dbReference type="ChEBI" id="CHEBI:78530"/>
        <dbReference type="ChEBI" id="CHEBI:456215"/>
        <dbReference type="EC" id="6.1.1.10"/>
    </reaction>
</comment>
<organism evidence="13 14">
    <name type="scientific">Rhizobium fredii</name>
    <name type="common">Sinorhizobium fredii</name>
    <dbReference type="NCBI Taxonomy" id="380"/>
    <lineage>
        <taxon>Bacteria</taxon>
        <taxon>Pseudomonadati</taxon>
        <taxon>Pseudomonadota</taxon>
        <taxon>Alphaproteobacteria</taxon>
        <taxon>Hyphomicrobiales</taxon>
        <taxon>Rhizobiaceae</taxon>
        <taxon>Sinorhizobium/Ensifer group</taxon>
        <taxon>Sinorhizobium</taxon>
    </lineage>
</organism>
<dbReference type="PANTHER" id="PTHR43326">
    <property type="entry name" value="METHIONYL-TRNA SYNTHETASE"/>
    <property type="match status" value="1"/>
</dbReference>
<dbReference type="GO" id="GO:0005737">
    <property type="term" value="C:cytoplasm"/>
    <property type="evidence" value="ECO:0007669"/>
    <property type="project" value="UniProtKB-SubCell"/>
</dbReference>
<dbReference type="EMBL" id="NWTC01000003">
    <property type="protein sequence ID" value="PDT49199.1"/>
    <property type="molecule type" value="Genomic_DNA"/>
</dbReference>
<evidence type="ECO:0000256" key="3">
    <source>
        <dbReference type="ARBA" id="ARBA00022490"/>
    </source>
</evidence>
<comment type="subcellular location">
    <subcellularLocation>
        <location evidence="2 9">Cytoplasm</location>
    </subcellularLocation>
</comment>
<evidence type="ECO:0000256" key="1">
    <source>
        <dbReference type="ARBA" id="ARBA00003314"/>
    </source>
</evidence>
<evidence type="ECO:0000256" key="2">
    <source>
        <dbReference type="ARBA" id="ARBA00004496"/>
    </source>
</evidence>
<dbReference type="InterPro" id="IPR015413">
    <property type="entry name" value="Methionyl/Leucyl_tRNA_Synth"/>
</dbReference>
<dbReference type="InterPro" id="IPR023457">
    <property type="entry name" value="Met-tRNA_synth_2"/>
</dbReference>
<dbReference type="Gene3D" id="3.40.50.620">
    <property type="entry name" value="HUPs"/>
    <property type="match status" value="1"/>
</dbReference>
<evidence type="ECO:0000256" key="5">
    <source>
        <dbReference type="ARBA" id="ARBA00022741"/>
    </source>
</evidence>
<evidence type="ECO:0000256" key="6">
    <source>
        <dbReference type="ARBA" id="ARBA00022840"/>
    </source>
</evidence>
<dbReference type="FunFam" id="2.170.220.10:FF:000002">
    <property type="entry name" value="Methionine--tRNA ligase"/>
    <property type="match status" value="1"/>
</dbReference>
<dbReference type="CDD" id="cd00814">
    <property type="entry name" value="MetRS_core"/>
    <property type="match status" value="1"/>
</dbReference>
<dbReference type="Pfam" id="PF09334">
    <property type="entry name" value="tRNA-synt_1g"/>
    <property type="match status" value="1"/>
</dbReference>
<feature type="short sequence motif" description="'HIGH' region" evidence="9">
    <location>
        <begin position="14"/>
        <end position="24"/>
    </location>
</feature>
<feature type="domain" description="Methionyl-tRNA synthetase anticodon-binding" evidence="11">
    <location>
        <begin position="377"/>
        <end position="509"/>
    </location>
</feature>
<dbReference type="GO" id="GO:0004825">
    <property type="term" value="F:methionine-tRNA ligase activity"/>
    <property type="evidence" value="ECO:0007669"/>
    <property type="project" value="UniProtKB-UniRule"/>
</dbReference>
<dbReference type="Gene3D" id="2.170.220.10">
    <property type="match status" value="1"/>
</dbReference>
<proteinExistence type="inferred from homology"/>
<dbReference type="Proteomes" id="UP000220353">
    <property type="component" value="Unassembled WGS sequence"/>
</dbReference>
<comment type="caution">
    <text evidence="9">Lacks conserved residue(s) required for the propagation of feature annotation.</text>
</comment>
<evidence type="ECO:0000256" key="8">
    <source>
        <dbReference type="ARBA" id="ARBA00023146"/>
    </source>
</evidence>
<accession>A0A2A6M485</accession>
<comment type="subunit">
    <text evidence="9">Monomer.</text>
</comment>
<protein>
    <recommendedName>
        <fullName evidence="9">Methionine--tRNA ligase</fullName>
        <ecNumber evidence="9">6.1.1.10</ecNumber>
    </recommendedName>
    <alternativeName>
        <fullName evidence="9">Methionyl-tRNA synthetase</fullName>
        <shortName evidence="9">MetRS</shortName>
    </alternativeName>
</protein>
<evidence type="ECO:0000256" key="4">
    <source>
        <dbReference type="ARBA" id="ARBA00022598"/>
    </source>
</evidence>
<reference evidence="12" key="3">
    <citation type="submission" date="2019-10" db="EMBL/GenBank/DDBJ databases">
        <authorList>
            <person name="Sugawara M."/>
            <person name="Epstein B."/>
            <person name="Badgley B."/>
            <person name="Unno T."/>
            <person name="Xu L."/>
            <person name="Reese J."/>
            <person name="Gyaneshwar P."/>
            <person name="Denny R."/>
            <person name="Mudege J."/>
            <person name="Bharti A."/>
            <person name="Farmer A."/>
            <person name="May G."/>
            <person name="Woodward J."/>
            <person name="Medigue C."/>
            <person name="Vallenet D."/>
            <person name="Lajus A."/>
            <person name="Rouy Z."/>
            <person name="Martinez-Vaz B."/>
            <person name="Tiffin P."/>
            <person name="Young N."/>
            <person name="Sadowsky M."/>
        </authorList>
    </citation>
    <scope>NUCLEOTIDE SEQUENCE</scope>
    <source>
        <strain evidence="12">USDA205</strain>
    </source>
</reference>
<dbReference type="InterPro" id="IPR014758">
    <property type="entry name" value="Met-tRNA_synth"/>
</dbReference>
<dbReference type="CDD" id="cd07957">
    <property type="entry name" value="Anticodon_Ia_Met"/>
    <property type="match status" value="1"/>
</dbReference>
<dbReference type="SUPFAM" id="SSF52374">
    <property type="entry name" value="Nucleotidylyl transferase"/>
    <property type="match status" value="1"/>
</dbReference>
<evidence type="ECO:0000259" key="10">
    <source>
        <dbReference type="Pfam" id="PF09334"/>
    </source>
</evidence>
<dbReference type="GO" id="GO:0005524">
    <property type="term" value="F:ATP binding"/>
    <property type="evidence" value="ECO:0007669"/>
    <property type="project" value="UniProtKB-UniRule"/>
</dbReference>
<keyword evidence="8 9" id="KW-0030">Aminoacyl-tRNA synthetase</keyword>
<dbReference type="Proteomes" id="UP000466694">
    <property type="component" value="Unassembled WGS sequence"/>
</dbReference>
<comment type="function">
    <text evidence="1 9">Is required not only for elongation of protein synthesis but also for the initiation of all mRNA translation through initiator tRNA(fMet) aminoacylation.</text>
</comment>
<dbReference type="Pfam" id="PF19303">
    <property type="entry name" value="Anticodon_3"/>
    <property type="match status" value="1"/>
</dbReference>
<dbReference type="PROSITE" id="PS00178">
    <property type="entry name" value="AA_TRNA_LIGASE_I"/>
    <property type="match status" value="1"/>
</dbReference>
<dbReference type="EC" id="6.1.1.10" evidence="9"/>
<dbReference type="InterPro" id="IPR014729">
    <property type="entry name" value="Rossmann-like_a/b/a_fold"/>
</dbReference>
<evidence type="ECO:0000313" key="12">
    <source>
        <dbReference type="EMBL" id="MQX08197.1"/>
    </source>
</evidence>
<comment type="caution">
    <text evidence="13">The sequence shown here is derived from an EMBL/GenBank/DDBJ whole genome shotgun (WGS) entry which is preliminary data.</text>
</comment>
<dbReference type="NCBIfam" id="NF008900">
    <property type="entry name" value="PRK12267.1"/>
    <property type="match status" value="1"/>
</dbReference>
<dbReference type="SUPFAM" id="SSF47323">
    <property type="entry name" value="Anticodon-binding domain of a subclass of class I aminoacyl-tRNA synthetases"/>
    <property type="match status" value="1"/>
</dbReference>
<keyword evidence="3 9" id="KW-0963">Cytoplasm</keyword>
<dbReference type="InterPro" id="IPR041872">
    <property type="entry name" value="Anticodon_Met"/>
</dbReference>
<evidence type="ECO:0000313" key="15">
    <source>
        <dbReference type="Proteomes" id="UP000466694"/>
    </source>
</evidence>
<sequence length="516" mass="57989">MRDTSPFYITTAISYPNGKPHIGHAYELIATDAMARYQRLDGREVFFLTGTDEHGQKMQQTARKEGIAPQELADRNSAEFEKMAEVLNASNDDFIRTTEKRHHEASQAIWIRMGEAGDLYKDSYAGWYSVRDEAYYQENETELRGDGVRYGAQGTPVEWVEEESYFFRLSAYQEKLLKHYEENPDFIGPAERRNEVISFVRSGLKDLSVSRTTFDWGIRVPNDPAHVMYVWVDALTNYLTATGYLTDPSGPRAKFWPANIHIIGKDIIRFHAVYWPAFLMSAGLPLPKRVFAHGFLLNKGEKMSKSLGNVVDPFNLVEHFGLDQIRYFFLREVSFGQDGSYSEEGIATRINSDLANGIGNLASRSLSMIVKNCDGQIPACGPLTEEDRAMLAAADALIEATREEMGRQLIHRALAAIIAVVSETDRYFAGQEPWALKKTDPERMATVLYVTAEVVRQIAILLQPFMPDSAGKLLDLVAVPAEKRDFAHLGETGRLVAGTPLEAPKPVFPRYIAPEA</sequence>
<keyword evidence="4 9" id="KW-0436">Ligase</keyword>